<sequence>MTRKSFCLRKRQQFTRLYDSGLKIVLENSIIFIGNNDDPSENHFGVTVTKKIGKSVVRNALKRKYREIYFSLKSGLKSGIDIVFIARKTAPEIGYWQLHDEIKKGFQATGFYAQEDSGSHGSCPD</sequence>
<proteinExistence type="inferred from homology"/>
<evidence type="ECO:0000313" key="8">
    <source>
        <dbReference type="EMBL" id="RJP60949.1"/>
    </source>
</evidence>
<protein>
    <recommendedName>
        <fullName evidence="6 7">Ribonuclease P protein component</fullName>
        <shortName evidence="6">RNase P protein</shortName>
        <shortName evidence="6">RNaseP protein</shortName>
        <ecNumber evidence="6 7">3.1.26.5</ecNumber>
    </recommendedName>
    <alternativeName>
        <fullName evidence="6">Protein C5</fullName>
    </alternativeName>
</protein>
<dbReference type="HAMAP" id="MF_00227">
    <property type="entry name" value="RNase_P"/>
    <property type="match status" value="1"/>
</dbReference>
<evidence type="ECO:0000256" key="2">
    <source>
        <dbReference type="ARBA" id="ARBA00022722"/>
    </source>
</evidence>
<dbReference type="EC" id="3.1.26.5" evidence="6 7"/>
<dbReference type="GO" id="GO:0030677">
    <property type="term" value="C:ribonuclease P complex"/>
    <property type="evidence" value="ECO:0007669"/>
    <property type="project" value="TreeGrafter"/>
</dbReference>
<name>A0A3A4R7I7_9BACT</name>
<dbReference type="GO" id="GO:0001682">
    <property type="term" value="P:tRNA 5'-leader removal"/>
    <property type="evidence" value="ECO:0007669"/>
    <property type="project" value="UniProtKB-UniRule"/>
</dbReference>
<organism evidence="8 9">
    <name type="scientific">Candidatus Auribacter fodinae</name>
    <dbReference type="NCBI Taxonomy" id="2093366"/>
    <lineage>
        <taxon>Bacteria</taxon>
        <taxon>Pseudomonadati</taxon>
        <taxon>Candidatus Auribacterota</taxon>
        <taxon>Candidatus Auribacteria</taxon>
        <taxon>Candidatus Auribacterales</taxon>
        <taxon>Candidatus Auribacteraceae</taxon>
        <taxon>Candidatus Auribacter</taxon>
    </lineage>
</organism>
<evidence type="ECO:0000313" key="9">
    <source>
        <dbReference type="Proteomes" id="UP000266426"/>
    </source>
</evidence>
<accession>A0A3A4R7I7</accession>
<dbReference type="PANTHER" id="PTHR33992">
    <property type="entry name" value="RIBONUCLEASE P PROTEIN COMPONENT"/>
    <property type="match status" value="1"/>
</dbReference>
<keyword evidence="2 6" id="KW-0540">Nuclease</keyword>
<evidence type="ECO:0000256" key="4">
    <source>
        <dbReference type="ARBA" id="ARBA00022801"/>
    </source>
</evidence>
<keyword evidence="3 6" id="KW-0255">Endonuclease</keyword>
<comment type="function">
    <text evidence="6">RNaseP catalyzes the removal of the 5'-leader sequence from pre-tRNA to produce the mature 5'-terminus. It can also cleave other RNA substrates such as 4.5S RNA. The protein component plays an auxiliary but essential role in vivo by binding to the 5'-leader sequence and broadening the substrate specificity of the ribozyme.</text>
</comment>
<reference evidence="8 9" key="1">
    <citation type="journal article" date="2017" name="ISME J.">
        <title>Energy and carbon metabolisms in a deep terrestrial subsurface fluid microbial community.</title>
        <authorList>
            <person name="Momper L."/>
            <person name="Jungbluth S.P."/>
            <person name="Lee M.D."/>
            <person name="Amend J.P."/>
        </authorList>
    </citation>
    <scope>NUCLEOTIDE SEQUENCE [LARGE SCALE GENOMIC DNA]</scope>
    <source>
        <strain evidence="8">SURF_26</strain>
    </source>
</reference>
<comment type="subunit">
    <text evidence="6">Consists of a catalytic RNA component (M1 or rnpB) and a protein subunit.</text>
</comment>
<dbReference type="GO" id="GO:0004526">
    <property type="term" value="F:ribonuclease P activity"/>
    <property type="evidence" value="ECO:0007669"/>
    <property type="project" value="UniProtKB-UniRule"/>
</dbReference>
<dbReference type="SUPFAM" id="SSF54211">
    <property type="entry name" value="Ribosomal protein S5 domain 2-like"/>
    <property type="match status" value="1"/>
</dbReference>
<keyword evidence="1 6" id="KW-0819">tRNA processing</keyword>
<evidence type="ECO:0000256" key="7">
    <source>
        <dbReference type="NCBIfam" id="TIGR00188"/>
    </source>
</evidence>
<comment type="catalytic activity">
    <reaction evidence="6">
        <text>Endonucleolytic cleavage of RNA, removing 5'-extranucleotides from tRNA precursor.</text>
        <dbReference type="EC" id="3.1.26.5"/>
    </reaction>
</comment>
<dbReference type="InterPro" id="IPR000100">
    <property type="entry name" value="RNase_P"/>
</dbReference>
<dbReference type="AlphaFoldDB" id="A0A3A4R7I7"/>
<dbReference type="GO" id="GO:0000049">
    <property type="term" value="F:tRNA binding"/>
    <property type="evidence" value="ECO:0007669"/>
    <property type="project" value="UniProtKB-UniRule"/>
</dbReference>
<dbReference type="InterPro" id="IPR020568">
    <property type="entry name" value="Ribosomal_Su5_D2-typ_SF"/>
</dbReference>
<dbReference type="InterPro" id="IPR014721">
    <property type="entry name" value="Ribsml_uS5_D2-typ_fold_subgr"/>
</dbReference>
<dbReference type="NCBIfam" id="TIGR00188">
    <property type="entry name" value="rnpA"/>
    <property type="match status" value="1"/>
</dbReference>
<dbReference type="Proteomes" id="UP000266426">
    <property type="component" value="Unassembled WGS sequence"/>
</dbReference>
<evidence type="ECO:0000256" key="3">
    <source>
        <dbReference type="ARBA" id="ARBA00022759"/>
    </source>
</evidence>
<dbReference type="Pfam" id="PF00825">
    <property type="entry name" value="Ribonuclease_P"/>
    <property type="match status" value="1"/>
</dbReference>
<keyword evidence="5 6" id="KW-0694">RNA-binding</keyword>
<evidence type="ECO:0000256" key="5">
    <source>
        <dbReference type="ARBA" id="ARBA00022884"/>
    </source>
</evidence>
<comment type="similarity">
    <text evidence="6">Belongs to the RnpA family.</text>
</comment>
<dbReference type="Gene3D" id="3.30.230.10">
    <property type="match status" value="1"/>
</dbReference>
<evidence type="ECO:0000256" key="6">
    <source>
        <dbReference type="HAMAP-Rule" id="MF_00227"/>
    </source>
</evidence>
<dbReference type="EMBL" id="QZJZ01000019">
    <property type="protein sequence ID" value="RJP60949.1"/>
    <property type="molecule type" value="Genomic_DNA"/>
</dbReference>
<dbReference type="GO" id="GO:0042781">
    <property type="term" value="F:3'-tRNA processing endoribonuclease activity"/>
    <property type="evidence" value="ECO:0007669"/>
    <property type="project" value="TreeGrafter"/>
</dbReference>
<keyword evidence="4 6" id="KW-0378">Hydrolase</keyword>
<evidence type="ECO:0000256" key="1">
    <source>
        <dbReference type="ARBA" id="ARBA00022694"/>
    </source>
</evidence>
<comment type="caution">
    <text evidence="8">The sequence shown here is derived from an EMBL/GenBank/DDBJ whole genome shotgun (WGS) entry which is preliminary data.</text>
</comment>
<dbReference type="PANTHER" id="PTHR33992:SF1">
    <property type="entry name" value="RIBONUCLEASE P PROTEIN COMPONENT"/>
    <property type="match status" value="1"/>
</dbReference>
<gene>
    <name evidence="6 8" type="primary">rnpA</name>
    <name evidence="8" type="ORF">C4541_03115</name>
</gene>